<dbReference type="InterPro" id="IPR049453">
    <property type="entry name" value="Memb_transporter_dom"/>
</dbReference>
<dbReference type="Pfam" id="PF13515">
    <property type="entry name" value="FUSC_2"/>
    <property type="match status" value="1"/>
</dbReference>
<feature type="transmembrane region" description="Helical" evidence="5">
    <location>
        <begin position="150"/>
        <end position="171"/>
    </location>
</feature>
<keyword evidence="3 5" id="KW-1133">Transmembrane helix</keyword>
<evidence type="ECO:0000256" key="1">
    <source>
        <dbReference type="ARBA" id="ARBA00004141"/>
    </source>
</evidence>
<evidence type="ECO:0000256" key="4">
    <source>
        <dbReference type="ARBA" id="ARBA00023136"/>
    </source>
</evidence>
<comment type="subcellular location">
    <subcellularLocation>
        <location evidence="1">Membrane</location>
        <topology evidence="1">Multi-pass membrane protein</topology>
    </subcellularLocation>
</comment>
<dbReference type="EMBL" id="FLTS01000001">
    <property type="protein sequence ID" value="SBV35466.1"/>
    <property type="molecule type" value="Genomic_DNA"/>
</dbReference>
<feature type="domain" description="Integral membrane bound transporter" evidence="6">
    <location>
        <begin position="325"/>
        <end position="450"/>
    </location>
</feature>
<evidence type="ECO:0000256" key="5">
    <source>
        <dbReference type="SAM" id="Phobius"/>
    </source>
</evidence>
<evidence type="ECO:0000256" key="3">
    <source>
        <dbReference type="ARBA" id="ARBA00022989"/>
    </source>
</evidence>
<feature type="transmembrane region" description="Helical" evidence="5">
    <location>
        <begin position="27"/>
        <end position="46"/>
    </location>
</feature>
<name>A0A1Y5Q3L0_9GAMM</name>
<evidence type="ECO:0000313" key="7">
    <source>
        <dbReference type="EMBL" id="SBV35466.1"/>
    </source>
</evidence>
<feature type="transmembrane region" description="Helical" evidence="5">
    <location>
        <begin position="101"/>
        <end position="120"/>
    </location>
</feature>
<feature type="transmembrane region" description="Helical" evidence="5">
    <location>
        <begin position="407"/>
        <end position="426"/>
    </location>
</feature>
<accession>A0A1Y5Q3L0</accession>
<feature type="transmembrane region" description="Helical" evidence="5">
    <location>
        <begin position="312"/>
        <end position="329"/>
    </location>
</feature>
<evidence type="ECO:0000256" key="2">
    <source>
        <dbReference type="ARBA" id="ARBA00022692"/>
    </source>
</evidence>
<keyword evidence="2 5" id="KW-0812">Transmembrane</keyword>
<protein>
    <recommendedName>
        <fullName evidence="6">Integral membrane bound transporter domain-containing protein</fullName>
    </recommendedName>
</protein>
<proteinExistence type="predicted"/>
<reference evidence="7" key="1">
    <citation type="submission" date="2016-03" db="EMBL/GenBank/DDBJ databases">
        <authorList>
            <person name="Ploux O."/>
        </authorList>
    </citation>
    <scope>NUCLEOTIDE SEQUENCE</scope>
    <source>
        <strain evidence="7">UC10</strain>
    </source>
</reference>
<sequence length="617" mass="65587">MQSPPPAPSPRLLRDLVEMRPAPPRRWLFALRATLCMGMPILAGWLADDVPAGLMASIGGFTALYGSGRPYLSRARQLALVALAFALAVGLGLWVAPMPWLVVVTVAAFAMLSTWVANALQIGPPGAYMFMLACAAGTAMPASHLTPLHAASLVLGGGAFAWLLHMAGALFRPRGPERNAVTAAGKAVATYIEAVGGAHESSARHRAAFLLHEAWTTLVNRQPARARRNSRLSRLRTLNRRLHLCFADAMGAASRGQSPSATLLPEVHQLIAQVHTLQDVPGTAENAVPLGHPGACAMLREALQPGSGSRRVLLRVGVAALVVGTLGAAVHLERAYWAVAAAVLMLHQGFDWQRMLQRSVQRLLGTWIGLLLAGAILVAHPQGPWLVLVVMLLQFTIEMLVVRNYALAVIFITGAALTIASGGHPVEAPGTYLLARGIDTLAGCAVALLIFRLIPPRAVQATIPEQLLRTLHAVDTVVVHLANGTVTSPAARAARRQLQHAGFALARAHEDGLAASRQQRRTAEQAWPVIAATEQLAYRVLSACWALEHQDDAEARTSAAAMFGNDGLGQVRRALERLGAAIRDKQPPAVIGATPPLLASELDNLHRCLSREPATAS</sequence>
<dbReference type="AlphaFoldDB" id="A0A1Y5Q3L0"/>
<feature type="transmembrane region" description="Helical" evidence="5">
    <location>
        <begin position="78"/>
        <end position="95"/>
    </location>
</feature>
<gene>
    <name evidence="7" type="ORF">STPYR_10396</name>
</gene>
<feature type="transmembrane region" description="Helical" evidence="5">
    <location>
        <begin position="432"/>
        <end position="451"/>
    </location>
</feature>
<organism evidence="7">
    <name type="scientific">uncultured Stenotrophomonas sp</name>
    <dbReference type="NCBI Taxonomy" id="165438"/>
    <lineage>
        <taxon>Bacteria</taxon>
        <taxon>Pseudomonadati</taxon>
        <taxon>Pseudomonadota</taxon>
        <taxon>Gammaproteobacteria</taxon>
        <taxon>Lysobacterales</taxon>
        <taxon>Lysobacteraceae</taxon>
        <taxon>Stenotrophomonas</taxon>
        <taxon>environmental samples</taxon>
    </lineage>
</organism>
<evidence type="ECO:0000259" key="6">
    <source>
        <dbReference type="Pfam" id="PF13515"/>
    </source>
</evidence>
<keyword evidence="4 5" id="KW-0472">Membrane</keyword>
<dbReference type="GO" id="GO:0016020">
    <property type="term" value="C:membrane"/>
    <property type="evidence" value="ECO:0007669"/>
    <property type="project" value="UniProtKB-SubCell"/>
</dbReference>